<organism evidence="1 2">
    <name type="scientific">Setomelanomma holmii</name>
    <dbReference type="NCBI Taxonomy" id="210430"/>
    <lineage>
        <taxon>Eukaryota</taxon>
        <taxon>Fungi</taxon>
        <taxon>Dikarya</taxon>
        <taxon>Ascomycota</taxon>
        <taxon>Pezizomycotina</taxon>
        <taxon>Dothideomycetes</taxon>
        <taxon>Pleosporomycetidae</taxon>
        <taxon>Pleosporales</taxon>
        <taxon>Pleosporineae</taxon>
        <taxon>Phaeosphaeriaceae</taxon>
        <taxon>Setomelanomma</taxon>
    </lineage>
</organism>
<dbReference type="Proteomes" id="UP000799777">
    <property type="component" value="Unassembled WGS sequence"/>
</dbReference>
<dbReference type="EMBL" id="ML978204">
    <property type="protein sequence ID" value="KAF2029129.1"/>
    <property type="molecule type" value="Genomic_DNA"/>
</dbReference>
<evidence type="ECO:0000313" key="2">
    <source>
        <dbReference type="Proteomes" id="UP000799777"/>
    </source>
</evidence>
<feature type="non-terminal residue" evidence="1">
    <location>
        <position position="1"/>
    </location>
</feature>
<protein>
    <submittedName>
        <fullName evidence="1">Uncharacterized protein</fullName>
    </submittedName>
</protein>
<dbReference type="AlphaFoldDB" id="A0A9P4LMP0"/>
<name>A0A9P4LMP0_9PLEO</name>
<keyword evidence="2" id="KW-1185">Reference proteome</keyword>
<proteinExistence type="predicted"/>
<accession>A0A9P4LMP0</accession>
<dbReference type="OrthoDB" id="3354680at2759"/>
<reference evidence="1" key="1">
    <citation type="journal article" date="2020" name="Stud. Mycol.">
        <title>101 Dothideomycetes genomes: a test case for predicting lifestyles and emergence of pathogens.</title>
        <authorList>
            <person name="Haridas S."/>
            <person name="Albert R."/>
            <person name="Binder M."/>
            <person name="Bloem J."/>
            <person name="Labutti K."/>
            <person name="Salamov A."/>
            <person name="Andreopoulos B."/>
            <person name="Baker S."/>
            <person name="Barry K."/>
            <person name="Bills G."/>
            <person name="Bluhm B."/>
            <person name="Cannon C."/>
            <person name="Castanera R."/>
            <person name="Culley D."/>
            <person name="Daum C."/>
            <person name="Ezra D."/>
            <person name="Gonzalez J."/>
            <person name="Henrissat B."/>
            <person name="Kuo A."/>
            <person name="Liang C."/>
            <person name="Lipzen A."/>
            <person name="Lutzoni F."/>
            <person name="Magnuson J."/>
            <person name="Mondo S."/>
            <person name="Nolan M."/>
            <person name="Ohm R."/>
            <person name="Pangilinan J."/>
            <person name="Park H.-J."/>
            <person name="Ramirez L."/>
            <person name="Alfaro M."/>
            <person name="Sun H."/>
            <person name="Tritt A."/>
            <person name="Yoshinaga Y."/>
            <person name="Zwiers L.-H."/>
            <person name="Turgeon B."/>
            <person name="Goodwin S."/>
            <person name="Spatafora J."/>
            <person name="Crous P."/>
            <person name="Grigoriev I."/>
        </authorList>
    </citation>
    <scope>NUCLEOTIDE SEQUENCE</scope>
    <source>
        <strain evidence="1">CBS 110217</strain>
    </source>
</reference>
<comment type="caution">
    <text evidence="1">The sequence shown here is derived from an EMBL/GenBank/DDBJ whole genome shotgun (WGS) entry which is preliminary data.</text>
</comment>
<gene>
    <name evidence="1" type="ORF">EK21DRAFT_68361</name>
</gene>
<evidence type="ECO:0000313" key="1">
    <source>
        <dbReference type="EMBL" id="KAF2029129.1"/>
    </source>
</evidence>
<sequence>ISSILLSQISSNDDVSDSFKTSKAVAITNPNKHIAINDSRRITIKLPKVLSDEEILARFVKGFFGGWWFGPERAALKSFGKILVGFEGLKEAPVSKRIWSNAKLSNSHVPPLYSVLFGAFRVVDLMVAHPKDEEDSYIGFAFGSDNWPLAGAHRFCISRRDEVGGENVVTIKFVHSGCDPRENKPLSPAFLQTLHLWYAMVLFREGIAEVMKA</sequence>